<keyword evidence="4" id="KW-1185">Reference proteome</keyword>
<dbReference type="PANTHER" id="PTHR46599:SF3">
    <property type="entry name" value="PIGGYBAC TRANSPOSABLE ELEMENT-DERIVED PROTEIN 4"/>
    <property type="match status" value="1"/>
</dbReference>
<protein>
    <recommendedName>
        <fullName evidence="2">PiggyBac transposable element-derived protein domain-containing protein</fullName>
    </recommendedName>
</protein>
<organism evidence="3 4">
    <name type="scientific">Fragilariopsis cylindrus CCMP1102</name>
    <dbReference type="NCBI Taxonomy" id="635003"/>
    <lineage>
        <taxon>Eukaryota</taxon>
        <taxon>Sar</taxon>
        <taxon>Stramenopiles</taxon>
        <taxon>Ochrophyta</taxon>
        <taxon>Bacillariophyta</taxon>
        <taxon>Bacillariophyceae</taxon>
        <taxon>Bacillariophycidae</taxon>
        <taxon>Bacillariales</taxon>
        <taxon>Bacillariaceae</taxon>
        <taxon>Fragilariopsis</taxon>
    </lineage>
</organism>
<feature type="domain" description="PiggyBac transposable element-derived protein" evidence="2">
    <location>
        <begin position="216"/>
        <end position="579"/>
    </location>
</feature>
<reference evidence="3 4" key="1">
    <citation type="submission" date="2016-09" db="EMBL/GenBank/DDBJ databases">
        <title>Extensive genetic diversity and differential bi-allelic expression allows diatom success in the polar Southern Ocean.</title>
        <authorList>
            <consortium name="DOE Joint Genome Institute"/>
            <person name="Mock T."/>
            <person name="Otillar R.P."/>
            <person name="Strauss J."/>
            <person name="Dupont C."/>
            <person name="Frickenhaus S."/>
            <person name="Maumus F."/>
            <person name="Mcmullan M."/>
            <person name="Sanges R."/>
            <person name="Schmutz J."/>
            <person name="Toseland A."/>
            <person name="Valas R."/>
            <person name="Veluchamy A."/>
            <person name="Ward B.J."/>
            <person name="Allen A."/>
            <person name="Barry K."/>
            <person name="Falciatore A."/>
            <person name="Ferrante M."/>
            <person name="Fortunato A.E."/>
            <person name="Gloeckner G."/>
            <person name="Gruber A."/>
            <person name="Hipkin R."/>
            <person name="Janech M."/>
            <person name="Kroth P."/>
            <person name="Leese F."/>
            <person name="Lindquist E."/>
            <person name="Lyon B.R."/>
            <person name="Martin J."/>
            <person name="Mayer C."/>
            <person name="Parker M."/>
            <person name="Quesneville H."/>
            <person name="Raymond J."/>
            <person name="Uhlig C."/>
            <person name="Valentin K.U."/>
            <person name="Worden A.Z."/>
            <person name="Armbrust E.V."/>
            <person name="Bowler C."/>
            <person name="Green B."/>
            <person name="Moulton V."/>
            <person name="Van Oosterhout C."/>
            <person name="Grigoriev I."/>
        </authorList>
    </citation>
    <scope>NUCLEOTIDE SEQUENCE [LARGE SCALE GENOMIC DNA]</scope>
    <source>
        <strain evidence="3 4">CCMP1102</strain>
    </source>
</reference>
<dbReference type="EMBL" id="KV784381">
    <property type="protein sequence ID" value="OEU08268.1"/>
    <property type="molecule type" value="Genomic_DNA"/>
</dbReference>
<dbReference type="InterPro" id="IPR029526">
    <property type="entry name" value="PGBD"/>
</dbReference>
<dbReference type="PANTHER" id="PTHR46599">
    <property type="entry name" value="PIGGYBAC TRANSPOSABLE ELEMENT-DERIVED PROTEIN 4"/>
    <property type="match status" value="1"/>
</dbReference>
<accession>A0A1E7EQM3</accession>
<dbReference type="Pfam" id="PF13843">
    <property type="entry name" value="DDE_Tnp_1_7"/>
    <property type="match status" value="1"/>
</dbReference>
<dbReference type="Proteomes" id="UP000095751">
    <property type="component" value="Unassembled WGS sequence"/>
</dbReference>
<evidence type="ECO:0000313" key="3">
    <source>
        <dbReference type="EMBL" id="OEU08268.1"/>
    </source>
</evidence>
<feature type="region of interest" description="Disordered" evidence="1">
    <location>
        <begin position="776"/>
        <end position="807"/>
    </location>
</feature>
<evidence type="ECO:0000256" key="1">
    <source>
        <dbReference type="SAM" id="MobiDB-lite"/>
    </source>
</evidence>
<dbReference type="AlphaFoldDB" id="A0A1E7EQM3"/>
<dbReference type="KEGG" id="fcy:FRACYDRAFT_250057"/>
<name>A0A1E7EQM3_9STRA</name>
<dbReference type="InParanoid" id="A0A1E7EQM3"/>
<feature type="compositionally biased region" description="Basic and acidic residues" evidence="1">
    <location>
        <begin position="785"/>
        <end position="796"/>
    </location>
</feature>
<evidence type="ECO:0000259" key="2">
    <source>
        <dbReference type="Pfam" id="PF13843"/>
    </source>
</evidence>
<feature type="compositionally biased region" description="Polar residues" evidence="1">
    <location>
        <begin position="647"/>
        <end position="666"/>
    </location>
</feature>
<feature type="compositionally biased region" description="Low complexity" evidence="1">
    <location>
        <begin position="798"/>
        <end position="807"/>
    </location>
</feature>
<sequence length="848" mass="96706">MAPRSPRISLEWAKSLVGLSMKVPDYWWDGCKGYRLNDGVIDSYDIVEQKWNLLLNSRDDNDRYLMNYNAVSTYADSDSSTIDQFQLPFAAIYDGDDIIDANNGVRYFRTPPSEWTKIELEAGLNEGGRTIDPIEWTGEKEEPVNITDEELDSLRDIDGEIRYEKVFEWLLPRFGEDNNETLFDWQAARMRNYMRKKEVEDGWKPKYYQGDDTIQPNHVARFYGSLLAKMLTGSRSINQMFCTREIFNAVPPIQESMPKNALEDMTSCLHYSDDWDPMGDLDWDEVYDDPKVIAPPHTARHRVKHGMLEDCYIQRWQYCVNPSRWITTDESRIAGWYHSCMTIGPDPKPIRTGATLHTVCITQGPLSSYKLYARVYGGKDDEDMNVHHRHTVKRAKMVSLYDFMLESFKHKGHCVVMDSAYMSDAMAQIGRNHWGINMVGTCQLDRTGAGKLGKAAVKAKEVVIGSHESLMYQHNTKPLLYTVWGDNNFVKTLSNFHSPVVVRGGMKRKKRNRSTKRRDREFTDVDCPLQQKDYCETYHLIDKGNGAEAKYDLSTESHLHGWSPKLAARYFNMNINNAYKIHCYLFKKHHPTKVVMPLKECIHNLTHSLLQRGDTMRKRGSGAPPKATKDITTSSSVDGRKVRSDSVRQPFTSPTATVTGTPQTPVSGLDRRTLQYRQVAFKRRKEQQPGRSHISIPVVVKGNRATSYCKYNKCPGKNTGAKRKKPYRSKYACEECGLEKGIDFWLCNSTKSVDGTLVVVDCHTAYHVQKKLYTAPSPKSSNLRGGHELQEEKEISDPSPSLLPSGLSLTPINDAVNSILVDPGRTHLYPTPNFYPPHSSNSLSPLLQ</sequence>
<proteinExistence type="predicted"/>
<gene>
    <name evidence="3" type="ORF">FRACYDRAFT_250057</name>
</gene>
<feature type="region of interest" description="Disordered" evidence="1">
    <location>
        <begin position="615"/>
        <end position="669"/>
    </location>
</feature>
<evidence type="ECO:0000313" key="4">
    <source>
        <dbReference type="Proteomes" id="UP000095751"/>
    </source>
</evidence>